<feature type="compositionally biased region" description="Basic and acidic residues" evidence="1">
    <location>
        <begin position="1"/>
        <end position="15"/>
    </location>
</feature>
<gene>
    <name evidence="2" type="ORF">ABWK59_31335</name>
</gene>
<organism evidence="2">
    <name type="scientific">Kitasatospora camelliae</name>
    <dbReference type="NCBI Taxonomy" id="3156397"/>
    <lineage>
        <taxon>Bacteria</taxon>
        <taxon>Bacillati</taxon>
        <taxon>Actinomycetota</taxon>
        <taxon>Actinomycetes</taxon>
        <taxon>Kitasatosporales</taxon>
        <taxon>Streptomycetaceae</taxon>
        <taxon>Kitasatospora</taxon>
    </lineage>
</organism>
<accession>A0AAU8K4X3</accession>
<reference evidence="2" key="1">
    <citation type="submission" date="2024-06" db="EMBL/GenBank/DDBJ databases">
        <title>The genome sequences of Kitasatospora sp. strain HUAS MG31.</title>
        <authorList>
            <person name="Mo P."/>
        </authorList>
    </citation>
    <scope>NUCLEOTIDE SEQUENCE</scope>
    <source>
        <strain evidence="2">HUAS MG31</strain>
    </source>
</reference>
<dbReference type="KEGG" id="kcm:ABWK59_31335"/>
<dbReference type="RefSeq" id="WP_354644035.1">
    <property type="nucleotide sequence ID" value="NZ_CP159872.1"/>
</dbReference>
<proteinExistence type="predicted"/>
<feature type="compositionally biased region" description="Acidic residues" evidence="1">
    <location>
        <begin position="26"/>
        <end position="39"/>
    </location>
</feature>
<protein>
    <submittedName>
        <fullName evidence="2">Uncharacterized protein</fullName>
    </submittedName>
</protein>
<evidence type="ECO:0000313" key="2">
    <source>
        <dbReference type="EMBL" id="XCM83100.1"/>
    </source>
</evidence>
<feature type="region of interest" description="Disordered" evidence="1">
    <location>
        <begin position="1"/>
        <end position="39"/>
    </location>
</feature>
<dbReference type="AlphaFoldDB" id="A0AAU8K4X3"/>
<sequence>MAISHAHIETPDHRRPGPQPVSEATAVDDTDGVESADVDLFADDEDVIFRSVN</sequence>
<evidence type="ECO:0000256" key="1">
    <source>
        <dbReference type="SAM" id="MobiDB-lite"/>
    </source>
</evidence>
<name>A0AAU8K4X3_9ACTN</name>
<dbReference type="EMBL" id="CP159872">
    <property type="protein sequence ID" value="XCM83100.1"/>
    <property type="molecule type" value="Genomic_DNA"/>
</dbReference>